<gene>
    <name evidence="1" type="ORF">PPSIR1_02621</name>
</gene>
<dbReference type="RefSeq" id="WP_006971537.1">
    <property type="nucleotide sequence ID" value="NZ_ABCS01000020.1"/>
</dbReference>
<accession>A6G488</accession>
<evidence type="ECO:0000313" key="2">
    <source>
        <dbReference type="Proteomes" id="UP000005801"/>
    </source>
</evidence>
<dbReference type="eggNOG" id="COG0438">
    <property type="taxonomic scope" value="Bacteria"/>
</dbReference>
<name>A6G488_9BACT</name>
<evidence type="ECO:0000313" key="1">
    <source>
        <dbReference type="EMBL" id="EDM79411.1"/>
    </source>
</evidence>
<comment type="caution">
    <text evidence="1">The sequence shown here is derived from an EMBL/GenBank/DDBJ whole genome shotgun (WGS) entry which is preliminary data.</text>
</comment>
<dbReference type="Gene3D" id="3.40.50.2000">
    <property type="entry name" value="Glycogen Phosphorylase B"/>
    <property type="match status" value="2"/>
</dbReference>
<dbReference type="GO" id="GO:0016740">
    <property type="term" value="F:transferase activity"/>
    <property type="evidence" value="ECO:0007669"/>
    <property type="project" value="UniProtKB-KW"/>
</dbReference>
<dbReference type="EMBL" id="ABCS01000020">
    <property type="protein sequence ID" value="EDM79411.1"/>
    <property type="molecule type" value="Genomic_DNA"/>
</dbReference>
<dbReference type="STRING" id="391625.PPSIR1_02621"/>
<dbReference type="SUPFAM" id="SSF53756">
    <property type="entry name" value="UDP-Glycosyltransferase/glycogen phosphorylase"/>
    <property type="match status" value="1"/>
</dbReference>
<dbReference type="OrthoDB" id="5489093at2"/>
<reference evidence="1 2" key="1">
    <citation type="submission" date="2007-06" db="EMBL/GenBank/DDBJ databases">
        <authorList>
            <person name="Shimkets L."/>
            <person name="Ferriera S."/>
            <person name="Johnson J."/>
            <person name="Kravitz S."/>
            <person name="Beeson K."/>
            <person name="Sutton G."/>
            <person name="Rogers Y.-H."/>
            <person name="Friedman R."/>
            <person name="Frazier M."/>
            <person name="Venter J.C."/>
        </authorList>
    </citation>
    <scope>NUCLEOTIDE SEQUENCE [LARGE SCALE GENOMIC DNA]</scope>
    <source>
        <strain evidence="1 2">SIR-1</strain>
    </source>
</reference>
<dbReference type="PANTHER" id="PTHR12526:SF634">
    <property type="entry name" value="BLL3361 PROTEIN"/>
    <property type="match status" value="1"/>
</dbReference>
<dbReference type="Pfam" id="PF13692">
    <property type="entry name" value="Glyco_trans_1_4"/>
    <property type="match status" value="1"/>
</dbReference>
<keyword evidence="1" id="KW-0808">Transferase</keyword>
<sequence length="424" mass="45136">MSDARARWLLVSRPVVGHPIDGGPALLRALIPALPSQTPVDYFGDPRDPPRLGRDDGVIRVPRLPGGRGAGLFERAAIGAVLVGRERRRQPVHLFLAPGPLMQRVAAGLLETPPVSRSTSLVQRATSGARSWLGVASSMLRTRQAQHARPAPVVQTLTEAAGFEDSTTELEALDAIVVLSAHTRSRLIGAGVPGHKVHCIYPGVDVRHGPSAPRDLDALAQRRRILFAGDLDVGAVDRIIELVRTANEEPMRGWSVVVQPWAQGGEVQERAQARLARELAGAIGSSRVELLPPTLDGAHLAGLMGRCSLQLAAADDLRFGADIPMTLLQGLAAGLPLVTLDHPAVREVLNEGESRGLEVGLRVDPSSGPHALVAAIHELTAKPERLLAMSQAAATLAREAFSAARMGADYAALHREILAGYEQR</sequence>
<dbReference type="PANTHER" id="PTHR12526">
    <property type="entry name" value="GLYCOSYLTRANSFERASE"/>
    <property type="match status" value="1"/>
</dbReference>
<dbReference type="Proteomes" id="UP000005801">
    <property type="component" value="Unassembled WGS sequence"/>
</dbReference>
<protein>
    <submittedName>
        <fullName evidence="1">Putative glycosyltransferase</fullName>
    </submittedName>
</protein>
<organism evidence="1 2">
    <name type="scientific">Plesiocystis pacifica SIR-1</name>
    <dbReference type="NCBI Taxonomy" id="391625"/>
    <lineage>
        <taxon>Bacteria</taxon>
        <taxon>Pseudomonadati</taxon>
        <taxon>Myxococcota</taxon>
        <taxon>Polyangia</taxon>
        <taxon>Nannocystales</taxon>
        <taxon>Nannocystaceae</taxon>
        <taxon>Plesiocystis</taxon>
    </lineage>
</organism>
<proteinExistence type="predicted"/>
<dbReference type="AlphaFoldDB" id="A6G488"/>
<keyword evidence="2" id="KW-1185">Reference proteome</keyword>